<evidence type="ECO:0000313" key="5">
    <source>
        <dbReference type="EMBL" id="KAK9807940.1"/>
    </source>
</evidence>
<evidence type="ECO:0000259" key="4">
    <source>
        <dbReference type="PROSITE" id="PS50102"/>
    </source>
</evidence>
<feature type="compositionally biased region" description="Acidic residues" evidence="3">
    <location>
        <begin position="1"/>
        <end position="20"/>
    </location>
</feature>
<dbReference type="Pfam" id="PF00076">
    <property type="entry name" value="RRM_1"/>
    <property type="match status" value="3"/>
</dbReference>
<dbReference type="SUPFAM" id="SSF54928">
    <property type="entry name" value="RNA-binding domain, RBD"/>
    <property type="match status" value="2"/>
</dbReference>
<feature type="compositionally biased region" description="Polar residues" evidence="3">
    <location>
        <begin position="85"/>
        <end position="95"/>
    </location>
</feature>
<feature type="domain" description="RRM" evidence="4">
    <location>
        <begin position="197"/>
        <end position="279"/>
    </location>
</feature>
<dbReference type="Proteomes" id="UP001465755">
    <property type="component" value="Unassembled WGS sequence"/>
</dbReference>
<organism evidence="5 6">
    <name type="scientific">Symbiochloris irregularis</name>
    <dbReference type="NCBI Taxonomy" id="706552"/>
    <lineage>
        <taxon>Eukaryota</taxon>
        <taxon>Viridiplantae</taxon>
        <taxon>Chlorophyta</taxon>
        <taxon>core chlorophytes</taxon>
        <taxon>Trebouxiophyceae</taxon>
        <taxon>Trebouxiales</taxon>
        <taxon>Trebouxiaceae</taxon>
        <taxon>Symbiochloris</taxon>
    </lineage>
</organism>
<dbReference type="InterPro" id="IPR012677">
    <property type="entry name" value="Nucleotide-bd_a/b_plait_sf"/>
</dbReference>
<feature type="domain" description="RRM" evidence="4">
    <location>
        <begin position="110"/>
        <end position="195"/>
    </location>
</feature>
<gene>
    <name evidence="5" type="ORF">WJX73_004990</name>
</gene>
<keyword evidence="6" id="KW-1185">Reference proteome</keyword>
<dbReference type="Gene3D" id="3.30.70.330">
    <property type="match status" value="3"/>
</dbReference>
<feature type="compositionally biased region" description="Polar residues" evidence="3">
    <location>
        <begin position="504"/>
        <end position="518"/>
    </location>
</feature>
<proteinExistence type="predicted"/>
<evidence type="ECO:0000256" key="3">
    <source>
        <dbReference type="SAM" id="MobiDB-lite"/>
    </source>
</evidence>
<protein>
    <recommendedName>
        <fullName evidence="4">RRM domain-containing protein</fullName>
    </recommendedName>
</protein>
<keyword evidence="1 2" id="KW-0694">RNA-binding</keyword>
<name>A0AAW1PDN3_9CHLO</name>
<dbReference type="PANTHER" id="PTHR21245">
    <property type="entry name" value="HETEROGENEOUS NUCLEAR RIBONUCLEOPROTEIN"/>
    <property type="match status" value="1"/>
</dbReference>
<dbReference type="EMBL" id="JALJOQ010000029">
    <property type="protein sequence ID" value="KAK9807940.1"/>
    <property type="molecule type" value="Genomic_DNA"/>
</dbReference>
<dbReference type="PROSITE" id="PS50102">
    <property type="entry name" value="RRM"/>
    <property type="match status" value="3"/>
</dbReference>
<reference evidence="5 6" key="1">
    <citation type="journal article" date="2024" name="Nat. Commun.">
        <title>Phylogenomics reveals the evolutionary origins of lichenization in chlorophyte algae.</title>
        <authorList>
            <person name="Puginier C."/>
            <person name="Libourel C."/>
            <person name="Otte J."/>
            <person name="Skaloud P."/>
            <person name="Haon M."/>
            <person name="Grisel S."/>
            <person name="Petersen M."/>
            <person name="Berrin J.G."/>
            <person name="Delaux P.M."/>
            <person name="Dal Grande F."/>
            <person name="Keller J."/>
        </authorList>
    </citation>
    <scope>NUCLEOTIDE SEQUENCE [LARGE SCALE GENOMIC DNA]</scope>
    <source>
        <strain evidence="5 6">SAG 2036</strain>
    </source>
</reference>
<accession>A0AAW1PDN3</accession>
<dbReference type="GO" id="GO:0003723">
    <property type="term" value="F:RNA binding"/>
    <property type="evidence" value="ECO:0007669"/>
    <property type="project" value="UniProtKB-UniRule"/>
</dbReference>
<dbReference type="CDD" id="cd00590">
    <property type="entry name" value="RRM_SF"/>
    <property type="match status" value="1"/>
</dbReference>
<feature type="region of interest" description="Disordered" evidence="3">
    <location>
        <begin position="1"/>
        <end position="28"/>
    </location>
</feature>
<evidence type="ECO:0000256" key="2">
    <source>
        <dbReference type="PROSITE-ProRule" id="PRU00176"/>
    </source>
</evidence>
<sequence>MANVEEEVADFDDGNAEFDTEPQPAAAEGAPLTVVETVEVVQASEPAPTEPVAGAHTVVETVTVQDDAGNTATVVSETPAEGGQQIPTDSGTANADGSVEDPMSLPPHGTEVFFGGIPRAATEAQLIEFASAAGEVFSATLLRDQAMPSQNKGCGFVRYAVVESANKAKDPNGGLHNEEMKDYPGQKLRVAPSQAKNKLFIGNIPKGYDEAEVTRQLNQHVKGVEGIDLLMSKDFPGQNRGFAFVAFYNHACANAAKNILSAPTFRMGERPLTVSFAEPKQSEMAPQTAQDKVLYVGNLPESGTEEMVRDLFSGFGEVTAVVHPPPRDGKRRDYCFVHFADHAVVQKLIADGASGNKPQLEGTALDMKPARPQTTPDQRGFGGRGGQGGFGAPYGRGGRGGFQSRGRGPQGRGGYGRGDYGQGYGQGYGEGYGGYGGGYDEGYGAQSGAYGAYGDYSGYGASAAYGGQGMAMVPMMLPSGQVGYVLQGSQGGGASGYGAQRSYDQGQGSNYSQRYRPY</sequence>
<evidence type="ECO:0000313" key="6">
    <source>
        <dbReference type="Proteomes" id="UP001465755"/>
    </source>
</evidence>
<dbReference type="SMART" id="SM00360">
    <property type="entry name" value="RRM"/>
    <property type="match status" value="3"/>
</dbReference>
<feature type="domain" description="RRM" evidence="4">
    <location>
        <begin position="292"/>
        <end position="372"/>
    </location>
</feature>
<dbReference type="InterPro" id="IPR035979">
    <property type="entry name" value="RBD_domain_sf"/>
</dbReference>
<evidence type="ECO:0000256" key="1">
    <source>
        <dbReference type="ARBA" id="ARBA00022884"/>
    </source>
</evidence>
<feature type="region of interest" description="Disordered" evidence="3">
    <location>
        <begin position="353"/>
        <end position="418"/>
    </location>
</feature>
<dbReference type="InterPro" id="IPR000504">
    <property type="entry name" value="RRM_dom"/>
</dbReference>
<feature type="region of interest" description="Disordered" evidence="3">
    <location>
        <begin position="76"/>
        <end position="102"/>
    </location>
</feature>
<dbReference type="AlphaFoldDB" id="A0AAW1PDN3"/>
<feature type="compositionally biased region" description="Gly residues" evidence="3">
    <location>
        <begin position="380"/>
        <end position="418"/>
    </location>
</feature>
<comment type="caution">
    <text evidence="5">The sequence shown here is derived from an EMBL/GenBank/DDBJ whole genome shotgun (WGS) entry which is preliminary data.</text>
</comment>
<feature type="region of interest" description="Disordered" evidence="3">
    <location>
        <begin position="495"/>
        <end position="518"/>
    </location>
</feature>